<evidence type="ECO:0000313" key="3">
    <source>
        <dbReference type="Proteomes" id="UP000835052"/>
    </source>
</evidence>
<feature type="region of interest" description="Disordered" evidence="1">
    <location>
        <begin position="1"/>
        <end position="26"/>
    </location>
</feature>
<dbReference type="AlphaFoldDB" id="A0A8S1H8N7"/>
<dbReference type="Proteomes" id="UP000835052">
    <property type="component" value="Unassembled WGS sequence"/>
</dbReference>
<comment type="caution">
    <text evidence="2">The sequence shown here is derived from an EMBL/GenBank/DDBJ whole genome shotgun (WGS) entry which is preliminary data.</text>
</comment>
<name>A0A8S1H8N7_9PELO</name>
<keyword evidence="3" id="KW-1185">Reference proteome</keyword>
<protein>
    <submittedName>
        <fullName evidence="2">Uncharacterized protein</fullName>
    </submittedName>
</protein>
<reference evidence="2" key="1">
    <citation type="submission" date="2020-10" db="EMBL/GenBank/DDBJ databases">
        <authorList>
            <person name="Kikuchi T."/>
        </authorList>
    </citation>
    <scope>NUCLEOTIDE SEQUENCE</scope>
    <source>
        <strain evidence="2">NKZ352</strain>
    </source>
</reference>
<accession>A0A8S1H8N7</accession>
<sequence length="147" mass="16187">MLEEKQRQKRQQSAGVRAHSVLSSFNSQKNIVPYTPETSVSYDTTLTSLDVESEAVTPTVVTVQAPVQAKTPPKKKEIPESSSANDISEKLQKADLSQCVASDEEEGAVDPWKEDIEEHTLPCEAQPDIHEANTNLIKFVMDSIFGS</sequence>
<evidence type="ECO:0000256" key="1">
    <source>
        <dbReference type="SAM" id="MobiDB-lite"/>
    </source>
</evidence>
<gene>
    <name evidence="2" type="ORF">CAUJ_LOCUS7694</name>
</gene>
<dbReference type="EMBL" id="CAJGYM010000023">
    <property type="protein sequence ID" value="CAD6191775.1"/>
    <property type="molecule type" value="Genomic_DNA"/>
</dbReference>
<organism evidence="2 3">
    <name type="scientific">Caenorhabditis auriculariae</name>
    <dbReference type="NCBI Taxonomy" id="2777116"/>
    <lineage>
        <taxon>Eukaryota</taxon>
        <taxon>Metazoa</taxon>
        <taxon>Ecdysozoa</taxon>
        <taxon>Nematoda</taxon>
        <taxon>Chromadorea</taxon>
        <taxon>Rhabditida</taxon>
        <taxon>Rhabditina</taxon>
        <taxon>Rhabditomorpha</taxon>
        <taxon>Rhabditoidea</taxon>
        <taxon>Rhabditidae</taxon>
        <taxon>Peloderinae</taxon>
        <taxon>Caenorhabditis</taxon>
    </lineage>
</organism>
<feature type="region of interest" description="Disordered" evidence="1">
    <location>
        <begin position="67"/>
        <end position="89"/>
    </location>
</feature>
<evidence type="ECO:0000313" key="2">
    <source>
        <dbReference type="EMBL" id="CAD6191775.1"/>
    </source>
</evidence>
<proteinExistence type="predicted"/>